<dbReference type="PANTHER" id="PTHR30363:SF44">
    <property type="entry name" value="AGA OPERON TRANSCRIPTIONAL REPRESSOR-RELATED"/>
    <property type="match status" value="1"/>
</dbReference>
<proteinExistence type="predicted"/>
<dbReference type="InterPro" id="IPR036390">
    <property type="entry name" value="WH_DNA-bd_sf"/>
</dbReference>
<dbReference type="InterPro" id="IPR050313">
    <property type="entry name" value="Carb_Metab_HTH_regulators"/>
</dbReference>
<gene>
    <name evidence="6" type="ORF">GE115_08750</name>
</gene>
<keyword evidence="2" id="KW-0238">DNA-binding</keyword>
<organism evidence="6 7">
    <name type="scientific">Agromyces agglutinans</name>
    <dbReference type="NCBI Taxonomy" id="2662258"/>
    <lineage>
        <taxon>Bacteria</taxon>
        <taxon>Bacillati</taxon>
        <taxon>Actinomycetota</taxon>
        <taxon>Actinomycetes</taxon>
        <taxon>Micrococcales</taxon>
        <taxon>Microbacteriaceae</taxon>
        <taxon>Agromyces</taxon>
    </lineage>
</organism>
<evidence type="ECO:0000256" key="4">
    <source>
        <dbReference type="SAM" id="MobiDB-lite"/>
    </source>
</evidence>
<sequence>MRMDAPGSRPGHPSSPGVAAGAFDGRPLDVEELEAARERWQVDKAERQQRIVAIVQQRGEARLADLEADAGASAVTLRRDLRELAARGRISYVRGVARARTRHTLEPSFHEKSLVAMTEKALIGRAAAELVMDGDAVIIGPGTTTLEFATQLVGRHIQVWTNSILVADALADAATVDVHLAGGEVRGATRSLVGSRAERFFNGLRAPLAFLSGNGFTVERGLTTPNARVAEIDRAMAAAAAEVVALVDHTKIGAESLITTVSTSHVSRLITDDAASSVLVEQARRAGVQVEVVSGVG</sequence>
<evidence type="ECO:0000256" key="2">
    <source>
        <dbReference type="ARBA" id="ARBA00023125"/>
    </source>
</evidence>
<dbReference type="InterPro" id="IPR037171">
    <property type="entry name" value="NagB/RpiA_transferase-like"/>
</dbReference>
<name>A0A6I2F341_9MICO</name>
<dbReference type="SUPFAM" id="SSF46785">
    <property type="entry name" value="Winged helix' DNA-binding domain"/>
    <property type="match status" value="1"/>
</dbReference>
<dbReference type="EMBL" id="WJIF01000004">
    <property type="protein sequence ID" value="MRG59955.1"/>
    <property type="molecule type" value="Genomic_DNA"/>
</dbReference>
<keyword evidence="1" id="KW-0805">Transcription regulation</keyword>
<dbReference type="SUPFAM" id="SSF100950">
    <property type="entry name" value="NagB/RpiA/CoA transferase-like"/>
    <property type="match status" value="1"/>
</dbReference>
<dbReference type="Proteomes" id="UP000431080">
    <property type="component" value="Unassembled WGS sequence"/>
</dbReference>
<dbReference type="GO" id="GO:0003700">
    <property type="term" value="F:DNA-binding transcription factor activity"/>
    <property type="evidence" value="ECO:0007669"/>
    <property type="project" value="InterPro"/>
</dbReference>
<reference evidence="6 7" key="1">
    <citation type="submission" date="2019-10" db="EMBL/GenBank/DDBJ databases">
        <authorList>
            <person name="Nie G."/>
            <person name="Ming H."/>
            <person name="Yi B."/>
        </authorList>
    </citation>
    <scope>NUCLEOTIDE SEQUENCE [LARGE SCALE GENOMIC DNA]</scope>
    <source>
        <strain evidence="6 7">CFH 90414</strain>
    </source>
</reference>
<dbReference type="InterPro" id="IPR001034">
    <property type="entry name" value="DeoR_HTH"/>
</dbReference>
<evidence type="ECO:0000313" key="7">
    <source>
        <dbReference type="Proteomes" id="UP000431080"/>
    </source>
</evidence>
<feature type="domain" description="HTH deoR-type" evidence="5">
    <location>
        <begin position="44"/>
        <end position="99"/>
    </location>
</feature>
<keyword evidence="7" id="KW-1185">Reference proteome</keyword>
<dbReference type="PROSITE" id="PS00894">
    <property type="entry name" value="HTH_DEOR_1"/>
    <property type="match status" value="1"/>
</dbReference>
<evidence type="ECO:0000313" key="6">
    <source>
        <dbReference type="EMBL" id="MRG59955.1"/>
    </source>
</evidence>
<dbReference type="InterPro" id="IPR014036">
    <property type="entry name" value="DeoR-like_C"/>
</dbReference>
<evidence type="ECO:0000256" key="1">
    <source>
        <dbReference type="ARBA" id="ARBA00023015"/>
    </source>
</evidence>
<accession>A0A6I2F341</accession>
<dbReference type="Pfam" id="PF08220">
    <property type="entry name" value="HTH_DeoR"/>
    <property type="match status" value="1"/>
</dbReference>
<comment type="caution">
    <text evidence="6">The sequence shown here is derived from an EMBL/GenBank/DDBJ whole genome shotgun (WGS) entry which is preliminary data.</text>
</comment>
<feature type="region of interest" description="Disordered" evidence="4">
    <location>
        <begin position="1"/>
        <end position="24"/>
    </location>
</feature>
<evidence type="ECO:0000256" key="3">
    <source>
        <dbReference type="ARBA" id="ARBA00023163"/>
    </source>
</evidence>
<feature type="compositionally biased region" description="Low complexity" evidence="4">
    <location>
        <begin position="1"/>
        <end position="17"/>
    </location>
</feature>
<dbReference type="PROSITE" id="PS51000">
    <property type="entry name" value="HTH_DEOR_2"/>
    <property type="match status" value="1"/>
</dbReference>
<dbReference type="AlphaFoldDB" id="A0A6I2F341"/>
<dbReference type="SMART" id="SM01134">
    <property type="entry name" value="DeoRC"/>
    <property type="match status" value="1"/>
</dbReference>
<dbReference type="PANTHER" id="PTHR30363">
    <property type="entry name" value="HTH-TYPE TRANSCRIPTIONAL REGULATOR SRLR-RELATED"/>
    <property type="match status" value="1"/>
</dbReference>
<dbReference type="Pfam" id="PF00455">
    <property type="entry name" value="DeoRC"/>
    <property type="match status" value="1"/>
</dbReference>
<dbReference type="GO" id="GO:0003677">
    <property type="term" value="F:DNA binding"/>
    <property type="evidence" value="ECO:0007669"/>
    <property type="project" value="UniProtKB-KW"/>
</dbReference>
<dbReference type="SMART" id="SM00420">
    <property type="entry name" value="HTH_DEOR"/>
    <property type="match status" value="1"/>
</dbReference>
<protein>
    <submittedName>
        <fullName evidence="6">DeoR family transcriptional regulator</fullName>
    </submittedName>
</protein>
<keyword evidence="3" id="KW-0804">Transcription</keyword>
<dbReference type="InterPro" id="IPR018356">
    <property type="entry name" value="Tscrpt_reg_HTH_DeoR_CS"/>
</dbReference>
<evidence type="ECO:0000259" key="5">
    <source>
        <dbReference type="PROSITE" id="PS51000"/>
    </source>
</evidence>